<evidence type="ECO:0000256" key="4">
    <source>
        <dbReference type="ARBA" id="ARBA00022777"/>
    </source>
</evidence>
<evidence type="ECO:0000256" key="1">
    <source>
        <dbReference type="ARBA" id="ARBA00022527"/>
    </source>
</evidence>
<dbReference type="PROSITE" id="PS00107">
    <property type="entry name" value="PROTEIN_KINASE_ATP"/>
    <property type="match status" value="1"/>
</dbReference>
<evidence type="ECO:0000256" key="7">
    <source>
        <dbReference type="RuleBase" id="RU000304"/>
    </source>
</evidence>
<sequence length="195" mass="22041">MDSTMPGSGDHSSTNDYFSDISSEMALFGKYEVGKLLGRGAFAKVYQARNLKTGETVAIKTMSKRKVLQGKLMAHVKREIAIMRRLHHPNIVKLFEVLATKTKVYFVMEYAKGGELFSRVTKGRFSEDLCRRYFQQLISAIGFCHSRGIYHRDLKPENLLLDETWNLKVTDFGLGAVSEQARARQDGLLHTLCGT</sequence>
<keyword evidence="1 7" id="KW-0723">Serine/threonine-protein kinase</keyword>
<feature type="domain" description="Protein kinase" evidence="8">
    <location>
        <begin position="31"/>
        <end position="195"/>
    </location>
</feature>
<reference evidence="9 10" key="1">
    <citation type="journal article" date="2024" name="G3 (Bethesda)">
        <title>Genome assembly of Hibiscus sabdariffa L. provides insights into metabolisms of medicinal natural products.</title>
        <authorList>
            <person name="Kim T."/>
        </authorList>
    </citation>
    <scope>NUCLEOTIDE SEQUENCE [LARGE SCALE GENOMIC DNA]</scope>
    <source>
        <strain evidence="9">TK-2024</strain>
        <tissue evidence="9">Old leaves</tissue>
    </source>
</reference>
<protein>
    <recommendedName>
        <fullName evidence="8">Protein kinase domain-containing protein</fullName>
    </recommendedName>
</protein>
<feature type="binding site" evidence="6">
    <location>
        <position position="60"/>
    </location>
    <ligand>
        <name>ATP</name>
        <dbReference type="ChEBI" id="CHEBI:30616"/>
    </ligand>
</feature>
<dbReference type="Gene3D" id="1.10.510.10">
    <property type="entry name" value="Transferase(Phosphotransferase) domain 1"/>
    <property type="match status" value="1"/>
</dbReference>
<dbReference type="SMART" id="SM00220">
    <property type="entry name" value="S_TKc"/>
    <property type="match status" value="1"/>
</dbReference>
<gene>
    <name evidence="9" type="ORF">V6N12_027531</name>
</gene>
<dbReference type="PANTHER" id="PTHR43895:SF160">
    <property type="entry name" value="CBL-INTERACTING SERINE_THREONINE-PROTEIN KINASE 14"/>
    <property type="match status" value="1"/>
</dbReference>
<evidence type="ECO:0000313" key="9">
    <source>
        <dbReference type="EMBL" id="KAK8571442.1"/>
    </source>
</evidence>
<accession>A0ABR2F368</accession>
<evidence type="ECO:0000256" key="5">
    <source>
        <dbReference type="ARBA" id="ARBA00022840"/>
    </source>
</evidence>
<keyword evidence="5 6" id="KW-0067">ATP-binding</keyword>
<dbReference type="PROSITE" id="PS50011">
    <property type="entry name" value="PROTEIN_KINASE_DOM"/>
    <property type="match status" value="1"/>
</dbReference>
<dbReference type="Pfam" id="PF00069">
    <property type="entry name" value="Pkinase"/>
    <property type="match status" value="1"/>
</dbReference>
<evidence type="ECO:0000256" key="6">
    <source>
        <dbReference type="PROSITE-ProRule" id="PRU10141"/>
    </source>
</evidence>
<dbReference type="InterPro" id="IPR011009">
    <property type="entry name" value="Kinase-like_dom_sf"/>
</dbReference>
<evidence type="ECO:0000256" key="2">
    <source>
        <dbReference type="ARBA" id="ARBA00022679"/>
    </source>
</evidence>
<dbReference type="SUPFAM" id="SSF56112">
    <property type="entry name" value="Protein kinase-like (PK-like)"/>
    <property type="match status" value="1"/>
</dbReference>
<dbReference type="PROSITE" id="PS00108">
    <property type="entry name" value="PROTEIN_KINASE_ST"/>
    <property type="match status" value="1"/>
</dbReference>
<keyword evidence="3 6" id="KW-0547">Nucleotide-binding</keyword>
<comment type="similarity">
    <text evidence="7">Belongs to the protein kinase superfamily.</text>
</comment>
<keyword evidence="10" id="KW-1185">Reference proteome</keyword>
<dbReference type="InterPro" id="IPR000719">
    <property type="entry name" value="Prot_kinase_dom"/>
</dbReference>
<comment type="caution">
    <text evidence="9">The sequence shown here is derived from an EMBL/GenBank/DDBJ whole genome shotgun (WGS) entry which is preliminary data.</text>
</comment>
<evidence type="ECO:0000313" key="10">
    <source>
        <dbReference type="Proteomes" id="UP001472677"/>
    </source>
</evidence>
<organism evidence="9 10">
    <name type="scientific">Hibiscus sabdariffa</name>
    <name type="common">roselle</name>
    <dbReference type="NCBI Taxonomy" id="183260"/>
    <lineage>
        <taxon>Eukaryota</taxon>
        <taxon>Viridiplantae</taxon>
        <taxon>Streptophyta</taxon>
        <taxon>Embryophyta</taxon>
        <taxon>Tracheophyta</taxon>
        <taxon>Spermatophyta</taxon>
        <taxon>Magnoliopsida</taxon>
        <taxon>eudicotyledons</taxon>
        <taxon>Gunneridae</taxon>
        <taxon>Pentapetalae</taxon>
        <taxon>rosids</taxon>
        <taxon>malvids</taxon>
        <taxon>Malvales</taxon>
        <taxon>Malvaceae</taxon>
        <taxon>Malvoideae</taxon>
        <taxon>Hibiscus</taxon>
    </lineage>
</organism>
<dbReference type="InterPro" id="IPR017441">
    <property type="entry name" value="Protein_kinase_ATP_BS"/>
</dbReference>
<dbReference type="EMBL" id="JBBPBM010000008">
    <property type="protein sequence ID" value="KAK8571442.1"/>
    <property type="molecule type" value="Genomic_DNA"/>
</dbReference>
<keyword evidence="4" id="KW-0418">Kinase</keyword>
<dbReference type="PANTHER" id="PTHR43895">
    <property type="entry name" value="CALCIUM/CALMODULIN-DEPENDENT PROTEIN KINASE KINASE-RELATED"/>
    <property type="match status" value="1"/>
</dbReference>
<evidence type="ECO:0000259" key="8">
    <source>
        <dbReference type="PROSITE" id="PS50011"/>
    </source>
</evidence>
<proteinExistence type="inferred from homology"/>
<evidence type="ECO:0000256" key="3">
    <source>
        <dbReference type="ARBA" id="ARBA00022741"/>
    </source>
</evidence>
<name>A0ABR2F368_9ROSI</name>
<keyword evidence="2" id="KW-0808">Transferase</keyword>
<dbReference type="InterPro" id="IPR008271">
    <property type="entry name" value="Ser/Thr_kinase_AS"/>
</dbReference>
<dbReference type="Proteomes" id="UP001472677">
    <property type="component" value="Unassembled WGS sequence"/>
</dbReference>